<reference evidence="9 10" key="1">
    <citation type="submission" date="2017-11" db="EMBL/GenBank/DDBJ databases">
        <title>Comparitive Functional Genomics of Dry Heat Resistant strains isolated from the Viking Spacecraft.</title>
        <authorList>
            <person name="Seuylemezian A."/>
            <person name="Cooper K."/>
            <person name="Vaishampayan P."/>
        </authorList>
    </citation>
    <scope>NUCLEOTIDE SEQUENCE [LARGE SCALE GENOMIC DNA]</scope>
    <source>
        <strain evidence="9 10">V1-29</strain>
    </source>
</reference>
<feature type="active site" description="Proton donor" evidence="4">
    <location>
        <position position="54"/>
    </location>
</feature>
<dbReference type="InterPro" id="IPR036812">
    <property type="entry name" value="NAD(P)_OxRdtase_dom_sf"/>
</dbReference>
<dbReference type="InterPro" id="IPR018170">
    <property type="entry name" value="Aldo/ket_reductase_CS"/>
</dbReference>
<evidence type="ECO:0000259" key="8">
    <source>
        <dbReference type="Pfam" id="PF00248"/>
    </source>
</evidence>
<evidence type="ECO:0000313" key="10">
    <source>
        <dbReference type="Proteomes" id="UP000234748"/>
    </source>
</evidence>
<dbReference type="PRINTS" id="PR00069">
    <property type="entry name" value="ALDKETRDTASE"/>
</dbReference>
<protein>
    <submittedName>
        <fullName evidence="9">Aldo/keto reductase</fullName>
    </submittedName>
</protein>
<dbReference type="PIRSF" id="PIRSF000097">
    <property type="entry name" value="AKR"/>
    <property type="match status" value="1"/>
</dbReference>
<dbReference type="RefSeq" id="WP_101643560.1">
    <property type="nucleotide sequence ID" value="NZ_PGUY01000046.1"/>
</dbReference>
<evidence type="ECO:0000256" key="2">
    <source>
        <dbReference type="ARBA" id="ARBA00022857"/>
    </source>
</evidence>
<feature type="region of interest" description="Disordered" evidence="7">
    <location>
        <begin position="259"/>
        <end position="279"/>
    </location>
</feature>
<sequence>MNINQQTRLKLLNGVDMPIIGFGVYKVEAGTETVNSVKTAIEAGYRSIDTAAIYQNESGVGQAIRESKVPREELFITSKVWNDDQGYDFTLRAFDESLRKLGLDYLDLYLIHWPVAGMYADTWRAMERLYKEGRVRAIGVSNFHVHHLENLLNQAKEVPVINQIELHPRLNQAEIRSFCHSHNIAVEAWAPLGKGKLLDEPVLAEIADSHNKTAAQVILRWHLQNGVIVIPKSVNPARIRENIKVFDFSLSPEEMQQIEELNSNERFGTNPDKYEPKPS</sequence>
<dbReference type="AlphaFoldDB" id="A0A2N5M421"/>
<dbReference type="EMBL" id="PGUY01000046">
    <property type="protein sequence ID" value="PLT29116.1"/>
    <property type="molecule type" value="Genomic_DNA"/>
</dbReference>
<dbReference type="PROSITE" id="PS00798">
    <property type="entry name" value="ALDOKETO_REDUCTASE_1"/>
    <property type="match status" value="1"/>
</dbReference>
<dbReference type="Proteomes" id="UP000234748">
    <property type="component" value="Unassembled WGS sequence"/>
</dbReference>
<evidence type="ECO:0000256" key="3">
    <source>
        <dbReference type="ARBA" id="ARBA00023002"/>
    </source>
</evidence>
<dbReference type="FunFam" id="3.20.20.100:FF:000015">
    <property type="entry name" value="Oxidoreductase, aldo/keto reductase family"/>
    <property type="match status" value="1"/>
</dbReference>
<dbReference type="PROSITE" id="PS00063">
    <property type="entry name" value="ALDOKETO_REDUCTASE_3"/>
    <property type="match status" value="1"/>
</dbReference>
<dbReference type="OrthoDB" id="9804790at2"/>
<keyword evidence="2" id="KW-0521">NADP</keyword>
<organism evidence="9 10">
    <name type="scientific">Peribacillus deserti</name>
    <dbReference type="NCBI Taxonomy" id="673318"/>
    <lineage>
        <taxon>Bacteria</taxon>
        <taxon>Bacillati</taxon>
        <taxon>Bacillota</taxon>
        <taxon>Bacilli</taxon>
        <taxon>Bacillales</taxon>
        <taxon>Bacillaceae</taxon>
        <taxon>Peribacillus</taxon>
    </lineage>
</organism>
<keyword evidence="10" id="KW-1185">Reference proteome</keyword>
<dbReference type="InterPro" id="IPR023210">
    <property type="entry name" value="NADP_OxRdtase_dom"/>
</dbReference>
<evidence type="ECO:0000256" key="6">
    <source>
        <dbReference type="PIRSR" id="PIRSR000097-3"/>
    </source>
</evidence>
<dbReference type="PANTHER" id="PTHR43827">
    <property type="entry name" value="2,5-DIKETO-D-GLUCONIC ACID REDUCTASE"/>
    <property type="match status" value="1"/>
</dbReference>
<proteinExistence type="inferred from homology"/>
<accession>A0A2N5M421</accession>
<feature type="domain" description="NADP-dependent oxidoreductase" evidence="8">
    <location>
        <begin position="31"/>
        <end position="262"/>
    </location>
</feature>
<dbReference type="InterPro" id="IPR020471">
    <property type="entry name" value="AKR"/>
</dbReference>
<dbReference type="Pfam" id="PF00248">
    <property type="entry name" value="Aldo_ket_red"/>
    <property type="match status" value="1"/>
</dbReference>
<feature type="binding site" evidence="5">
    <location>
        <position position="112"/>
    </location>
    <ligand>
        <name>substrate</name>
    </ligand>
</feature>
<feature type="site" description="Lowers pKa of active site Tyr" evidence="6">
    <location>
        <position position="79"/>
    </location>
</feature>
<evidence type="ECO:0000256" key="1">
    <source>
        <dbReference type="ARBA" id="ARBA00007905"/>
    </source>
</evidence>
<evidence type="ECO:0000256" key="7">
    <source>
        <dbReference type="SAM" id="MobiDB-lite"/>
    </source>
</evidence>
<comment type="caution">
    <text evidence="9">The sequence shown here is derived from an EMBL/GenBank/DDBJ whole genome shotgun (WGS) entry which is preliminary data.</text>
</comment>
<dbReference type="Gene3D" id="3.20.20.100">
    <property type="entry name" value="NADP-dependent oxidoreductase domain"/>
    <property type="match status" value="1"/>
</dbReference>
<dbReference type="GO" id="GO:0016616">
    <property type="term" value="F:oxidoreductase activity, acting on the CH-OH group of donors, NAD or NADP as acceptor"/>
    <property type="evidence" value="ECO:0007669"/>
    <property type="project" value="UniProtKB-ARBA"/>
</dbReference>
<keyword evidence="3" id="KW-0560">Oxidoreductase</keyword>
<gene>
    <name evidence="9" type="ORF">CUU66_14975</name>
</gene>
<name>A0A2N5M421_9BACI</name>
<evidence type="ECO:0000256" key="4">
    <source>
        <dbReference type="PIRSR" id="PIRSR000097-1"/>
    </source>
</evidence>
<evidence type="ECO:0000313" key="9">
    <source>
        <dbReference type="EMBL" id="PLT29116.1"/>
    </source>
</evidence>
<dbReference type="PANTHER" id="PTHR43827:SF3">
    <property type="entry name" value="NADP-DEPENDENT OXIDOREDUCTASE DOMAIN-CONTAINING PROTEIN"/>
    <property type="match status" value="1"/>
</dbReference>
<dbReference type="SUPFAM" id="SSF51430">
    <property type="entry name" value="NAD(P)-linked oxidoreductase"/>
    <property type="match status" value="1"/>
</dbReference>
<dbReference type="PROSITE" id="PS00062">
    <property type="entry name" value="ALDOKETO_REDUCTASE_2"/>
    <property type="match status" value="1"/>
</dbReference>
<comment type="similarity">
    <text evidence="1">Belongs to the aldo/keto reductase family.</text>
</comment>
<evidence type="ECO:0000256" key="5">
    <source>
        <dbReference type="PIRSR" id="PIRSR000097-2"/>
    </source>
</evidence>